<dbReference type="Gene3D" id="2.30.280.10">
    <property type="entry name" value="SRA-YDG"/>
    <property type="match status" value="1"/>
</dbReference>
<dbReference type="EMBL" id="MRCG01000007">
    <property type="protein sequence ID" value="OKH48132.1"/>
    <property type="molecule type" value="Genomic_DNA"/>
</dbReference>
<dbReference type="Pfam" id="PF02182">
    <property type="entry name" value="SAD_SRA"/>
    <property type="match status" value="1"/>
</dbReference>
<dbReference type="PANTHER" id="PTHR14140:SF27">
    <property type="entry name" value="OS04G0289800 PROTEIN"/>
    <property type="match status" value="1"/>
</dbReference>
<accession>A0A1U7J603</accession>
<dbReference type="Proteomes" id="UP000185557">
    <property type="component" value="Unassembled WGS sequence"/>
</dbReference>
<dbReference type="OrthoDB" id="67788at2"/>
<dbReference type="InterPro" id="IPR036987">
    <property type="entry name" value="SRA-YDG_sf"/>
</dbReference>
<organism evidence="2 3">
    <name type="scientific">Phormidium tenue NIES-30</name>
    <dbReference type="NCBI Taxonomy" id="549789"/>
    <lineage>
        <taxon>Bacteria</taxon>
        <taxon>Bacillati</taxon>
        <taxon>Cyanobacteriota</taxon>
        <taxon>Cyanophyceae</taxon>
        <taxon>Oscillatoriophycideae</taxon>
        <taxon>Oscillatoriales</taxon>
        <taxon>Oscillatoriaceae</taxon>
        <taxon>Phormidium</taxon>
    </lineage>
</organism>
<comment type="caution">
    <text evidence="2">The sequence shown here is derived from an EMBL/GenBank/DDBJ whole genome shotgun (WGS) entry which is preliminary data.</text>
</comment>
<dbReference type="InterPro" id="IPR015947">
    <property type="entry name" value="PUA-like_sf"/>
</dbReference>
<evidence type="ECO:0000313" key="2">
    <source>
        <dbReference type="EMBL" id="OKH48132.1"/>
    </source>
</evidence>
<reference evidence="2 3" key="1">
    <citation type="submission" date="2016-11" db="EMBL/GenBank/DDBJ databases">
        <title>Draft Genome Sequences of Nine Cyanobacterial Strains from Diverse Habitats.</title>
        <authorList>
            <person name="Zhu T."/>
            <person name="Hou S."/>
            <person name="Lu X."/>
            <person name="Hess W.R."/>
        </authorList>
    </citation>
    <scope>NUCLEOTIDE SEQUENCE [LARGE SCALE GENOMIC DNA]</scope>
    <source>
        <strain evidence="2 3">NIES-30</strain>
    </source>
</reference>
<name>A0A1U7J603_9CYAN</name>
<dbReference type="PANTHER" id="PTHR14140">
    <property type="entry name" value="E3 UBIQUITIN-PROTEIN LIGASE UHRF-RELATED"/>
    <property type="match status" value="1"/>
</dbReference>
<dbReference type="InterPro" id="IPR003105">
    <property type="entry name" value="SRA_YDG"/>
</dbReference>
<evidence type="ECO:0000313" key="3">
    <source>
        <dbReference type="Proteomes" id="UP000185557"/>
    </source>
</evidence>
<dbReference type="GO" id="GO:0061630">
    <property type="term" value="F:ubiquitin protein ligase activity"/>
    <property type="evidence" value="ECO:0007669"/>
    <property type="project" value="TreeGrafter"/>
</dbReference>
<dbReference type="SUPFAM" id="SSF88697">
    <property type="entry name" value="PUA domain-like"/>
    <property type="match status" value="1"/>
</dbReference>
<dbReference type="GO" id="GO:0044027">
    <property type="term" value="P:negative regulation of gene expression via chromosomal CpG island methylation"/>
    <property type="evidence" value="ECO:0007669"/>
    <property type="project" value="TreeGrafter"/>
</dbReference>
<evidence type="ECO:0000259" key="1">
    <source>
        <dbReference type="PROSITE" id="PS51015"/>
    </source>
</evidence>
<dbReference type="PROSITE" id="PS51015">
    <property type="entry name" value="YDG"/>
    <property type="match status" value="1"/>
</dbReference>
<sequence>MFERIFGHIQGYPVGSWFESRAALSEAGLHRPGVAGISGTEGEGADSIADDLFFNRNRR</sequence>
<keyword evidence="3" id="KW-1185">Reference proteome</keyword>
<dbReference type="AlphaFoldDB" id="A0A1U7J603"/>
<protein>
    <recommendedName>
        <fullName evidence="1">YDG domain-containing protein</fullName>
    </recommendedName>
</protein>
<dbReference type="STRING" id="549789.NIES30_11595"/>
<dbReference type="InterPro" id="IPR045134">
    <property type="entry name" value="UHRF1/2-like"/>
</dbReference>
<gene>
    <name evidence="2" type="ORF">NIES30_11595</name>
</gene>
<dbReference type="RefSeq" id="WP_073608586.1">
    <property type="nucleotide sequence ID" value="NZ_MRCG01000007.1"/>
</dbReference>
<proteinExistence type="predicted"/>
<feature type="domain" description="YDG" evidence="1">
    <location>
        <begin position="7"/>
        <end position="59"/>
    </location>
</feature>
<dbReference type="GO" id="GO:0016567">
    <property type="term" value="P:protein ubiquitination"/>
    <property type="evidence" value="ECO:0007669"/>
    <property type="project" value="TreeGrafter"/>
</dbReference>